<gene>
    <name evidence="3" type="ORF">SGPV160</name>
</gene>
<evidence type="ECO:0000313" key="4">
    <source>
        <dbReference type="Proteomes" id="UP000105007"/>
    </source>
</evidence>
<evidence type="ECO:0000256" key="1">
    <source>
        <dbReference type="SAM" id="MobiDB-lite"/>
    </source>
</evidence>
<protein>
    <submittedName>
        <fullName evidence="3">Uncharacterized protein</fullName>
    </submittedName>
</protein>
<keyword evidence="2" id="KW-1133">Transmembrane helix</keyword>
<dbReference type="GeneID" id="25392327"/>
<dbReference type="EMBL" id="KT159937">
    <property type="protein sequence ID" value="AKR04284.1"/>
    <property type="molecule type" value="Genomic_DNA"/>
</dbReference>
<evidence type="ECO:0000256" key="2">
    <source>
        <dbReference type="SAM" id="Phobius"/>
    </source>
</evidence>
<keyword evidence="2" id="KW-0812">Transmembrane</keyword>
<dbReference type="KEGG" id="vg:25392327"/>
<organism evidence="3 4">
    <name type="scientific">Salmon gill poxvirus</name>
    <dbReference type="NCBI Taxonomy" id="1680908"/>
    <lineage>
        <taxon>Viruses</taxon>
        <taxon>Varidnaviria</taxon>
        <taxon>Bamfordvirae</taxon>
        <taxon>Nucleocytoviricota</taxon>
        <taxon>Pokkesviricetes</taxon>
        <taxon>Chitovirales</taxon>
        <taxon>Poxviridae</taxon>
        <taxon>Chordopoxvirinae</taxon>
        <taxon>Salmonpoxvirus</taxon>
        <taxon>Salmonpoxvirus gillpox</taxon>
        <taxon>Salmon gillpox virus</taxon>
    </lineage>
</organism>
<feature type="region of interest" description="Disordered" evidence="1">
    <location>
        <begin position="40"/>
        <end position="82"/>
    </location>
</feature>
<dbReference type="Proteomes" id="UP000105007">
    <property type="component" value="Segment"/>
</dbReference>
<feature type="transmembrane region" description="Helical" evidence="2">
    <location>
        <begin position="12"/>
        <end position="34"/>
    </location>
</feature>
<feature type="compositionally biased region" description="Low complexity" evidence="1">
    <location>
        <begin position="40"/>
        <end position="61"/>
    </location>
</feature>
<keyword evidence="2" id="KW-0472">Membrane</keyword>
<accession>A0A0H4YFP9</accession>
<reference evidence="3 4" key="1">
    <citation type="journal article" date="2015" name="J. Virol.">
        <title>Salmon gill poxvirus, the deepest representative of the Chordopoxvirinae.</title>
        <authorList>
            <person name="Gjessing M.C."/>
            <person name="Yutin N."/>
            <person name="Tengs T."/>
            <person name="Senkevich T."/>
            <person name="Koonin E.V."/>
            <person name="Ronning H.P."/>
            <person name="Alarson M."/>
            <person name="Ylving S."/>
            <person name="Lie K.-I."/>
            <person name="Saure B."/>
            <person name="Tran L."/>
            <person name="Moss B."/>
            <person name="Dale O.B."/>
        </authorList>
    </citation>
    <scope>NUCLEOTIDE SEQUENCE [LARGE SCALE GENOMIC DNA]</scope>
    <source>
        <strain evidence="3">2012-04-F277-L3G</strain>
    </source>
</reference>
<keyword evidence="4" id="KW-1185">Reference proteome</keyword>
<dbReference type="RefSeq" id="YP_009162532.1">
    <property type="nucleotide sequence ID" value="NC_027707.1"/>
</dbReference>
<name>A0A0H4YFP9_9POXV</name>
<proteinExistence type="predicted"/>
<evidence type="ECO:0000313" key="3">
    <source>
        <dbReference type="EMBL" id="AKR04284.1"/>
    </source>
</evidence>
<sequence length="82" mass="8855">MTPVTNSKSSSIDMLSLFFTICKGMCPIPVRYFYFISGKSQSGKSQSGKSQSGKSQSGKSQSGKKVHVGNLHLGNLHCNKKI</sequence>